<feature type="coiled-coil region" evidence="3">
    <location>
        <begin position="207"/>
        <end position="234"/>
    </location>
</feature>
<evidence type="ECO:0000256" key="2">
    <source>
        <dbReference type="ARBA" id="ARBA00019577"/>
    </source>
</evidence>
<dbReference type="GO" id="GO:0031083">
    <property type="term" value="C:BLOC-1 complex"/>
    <property type="evidence" value="ECO:0007669"/>
    <property type="project" value="InterPro"/>
</dbReference>
<dbReference type="PANTHER" id="PTHR13073:SF0">
    <property type="entry name" value="BIOGENESIS OF LYSOSOME-RELATED ORGANELLES COMPLEX 1 SUBUNIT 1"/>
    <property type="match status" value="1"/>
</dbReference>
<keyword evidence="6" id="KW-1185">Reference proteome</keyword>
<evidence type="ECO:0000256" key="4">
    <source>
        <dbReference type="SAM" id="MobiDB-lite"/>
    </source>
</evidence>
<accession>G2QPG4</accession>
<dbReference type="PANTHER" id="PTHR13073">
    <property type="entry name" value="BLOC-1 COMPLEX SUBUNIT 1"/>
    <property type="match status" value="1"/>
</dbReference>
<dbReference type="OMA" id="FHHARLY"/>
<organism evidence="5 6">
    <name type="scientific">Thermothelomyces thermophilus (strain ATCC 42464 / BCRC 31852 / DSM 1799)</name>
    <name type="common">Sporotrichum thermophile</name>
    <dbReference type="NCBI Taxonomy" id="573729"/>
    <lineage>
        <taxon>Eukaryota</taxon>
        <taxon>Fungi</taxon>
        <taxon>Dikarya</taxon>
        <taxon>Ascomycota</taxon>
        <taxon>Pezizomycotina</taxon>
        <taxon>Sordariomycetes</taxon>
        <taxon>Sordariomycetidae</taxon>
        <taxon>Sordariales</taxon>
        <taxon>Chaetomiaceae</taxon>
        <taxon>Thermothelomyces</taxon>
    </lineage>
</organism>
<protein>
    <recommendedName>
        <fullName evidence="2">Biogenesis of lysosome-related organelles complex 1 subunit 1</fullName>
    </recommendedName>
</protein>
<reference evidence="5 6" key="1">
    <citation type="journal article" date="2011" name="Nat. Biotechnol.">
        <title>Comparative genomic analysis of the thermophilic biomass-degrading fungi Myceliophthora thermophila and Thielavia terrestris.</title>
        <authorList>
            <person name="Berka R.M."/>
            <person name="Grigoriev I.V."/>
            <person name="Otillar R."/>
            <person name="Salamov A."/>
            <person name="Grimwood J."/>
            <person name="Reid I."/>
            <person name="Ishmael N."/>
            <person name="John T."/>
            <person name="Darmond C."/>
            <person name="Moisan M.-C."/>
            <person name="Henrissat B."/>
            <person name="Coutinho P.M."/>
            <person name="Lombard V."/>
            <person name="Natvig D.O."/>
            <person name="Lindquist E."/>
            <person name="Schmutz J."/>
            <person name="Lucas S."/>
            <person name="Harris P."/>
            <person name="Powlowski J."/>
            <person name="Bellemare A."/>
            <person name="Taylor D."/>
            <person name="Butler G."/>
            <person name="de Vries R.P."/>
            <person name="Allijn I.E."/>
            <person name="van den Brink J."/>
            <person name="Ushinsky S."/>
            <person name="Storms R."/>
            <person name="Powell A.J."/>
            <person name="Paulsen I.T."/>
            <person name="Elbourne L.D.H."/>
            <person name="Baker S.E."/>
            <person name="Magnuson J."/>
            <person name="LaBoissiere S."/>
            <person name="Clutterbuck A.J."/>
            <person name="Martinez D."/>
            <person name="Wogulis M."/>
            <person name="de Leon A.L."/>
            <person name="Rey M.W."/>
            <person name="Tsang A."/>
        </authorList>
    </citation>
    <scope>NUCLEOTIDE SEQUENCE [LARGE SCALE GENOMIC DNA]</scope>
    <source>
        <strain evidence="6">ATCC 42464 / BCRC 31852 / DSM 1799</strain>
    </source>
</reference>
<comment type="similarity">
    <text evidence="1">Belongs to the BLOC1S1 family.</text>
</comment>
<evidence type="ECO:0000313" key="6">
    <source>
        <dbReference type="Proteomes" id="UP000007322"/>
    </source>
</evidence>
<dbReference type="OrthoDB" id="20018at2759"/>
<dbReference type="HOGENOM" id="CLU_900749_0_0_1"/>
<keyword evidence="3" id="KW-0175">Coiled coil</keyword>
<dbReference type="GO" id="GO:0016197">
    <property type="term" value="P:endosomal transport"/>
    <property type="evidence" value="ECO:0007669"/>
    <property type="project" value="TreeGrafter"/>
</dbReference>
<dbReference type="EMBL" id="CP003008">
    <property type="protein sequence ID" value="AEO61477.1"/>
    <property type="molecule type" value="Genomic_DNA"/>
</dbReference>
<feature type="compositionally biased region" description="Low complexity" evidence="4">
    <location>
        <begin position="277"/>
        <end position="296"/>
    </location>
</feature>
<dbReference type="eggNOG" id="ENOG502S9ZX">
    <property type="taxonomic scope" value="Eukaryota"/>
</dbReference>
<feature type="region of interest" description="Disordered" evidence="4">
    <location>
        <begin position="132"/>
        <end position="153"/>
    </location>
</feature>
<dbReference type="STRING" id="573729.G2QPG4"/>
<proteinExistence type="inferred from homology"/>
<dbReference type="InParanoid" id="G2QPG4"/>
<feature type="region of interest" description="Disordered" evidence="4">
    <location>
        <begin position="1"/>
        <end position="54"/>
    </location>
</feature>
<dbReference type="Proteomes" id="UP000007322">
    <property type="component" value="Chromosome 7"/>
</dbReference>
<feature type="compositionally biased region" description="Low complexity" evidence="4">
    <location>
        <begin position="136"/>
        <end position="151"/>
    </location>
</feature>
<feature type="compositionally biased region" description="Polar residues" evidence="4">
    <location>
        <begin position="24"/>
        <end position="37"/>
    </location>
</feature>
<dbReference type="InterPro" id="IPR009395">
    <property type="entry name" value="BLOC1S1"/>
</dbReference>
<name>G2QPG4_THET4</name>
<evidence type="ECO:0000256" key="1">
    <source>
        <dbReference type="ARBA" id="ARBA00007133"/>
    </source>
</evidence>
<dbReference type="KEGG" id="mtm:MYCTH_2113390"/>
<dbReference type="AlphaFoldDB" id="G2QPG4"/>
<evidence type="ECO:0000256" key="3">
    <source>
        <dbReference type="SAM" id="Coils"/>
    </source>
</evidence>
<sequence length="309" mass="33512">MTSPAAPFRLTPASIGPARPVAPSVTNTTAIASSLSSTDEDVQSSGPPRRRRPLSLFSSLLSGSTAAKPRTAVSASSTPSIAASSVSVFVTRQHRHHHNHHQHDHYYYYHHHYHCRIRHLGQDFPELVLPHRHIRSPNGSSSPNHNPAAASTNLSTHRALRITTTAPAPQAEQVAQARTAVLASIGNLLDRELATRAAQLHANGAAIERQEREVERATAALRRENDRLGRLAETHARRVKEVGDVQNWAEMLERDFLILEETLRLVNDNNNEEATEGSETGSESGDGSEGGSRSNGPETVPLPASPPFG</sequence>
<feature type="region of interest" description="Disordered" evidence="4">
    <location>
        <begin position="268"/>
        <end position="309"/>
    </location>
</feature>
<dbReference type="Pfam" id="PF06320">
    <property type="entry name" value="GCN5L1"/>
    <property type="match status" value="1"/>
</dbReference>
<evidence type="ECO:0000313" key="5">
    <source>
        <dbReference type="EMBL" id="AEO61477.1"/>
    </source>
</evidence>
<dbReference type="RefSeq" id="XP_003666722.1">
    <property type="nucleotide sequence ID" value="XM_003666674.1"/>
</dbReference>
<gene>
    <name evidence="5" type="ORF">MYCTH_2113390</name>
</gene>
<dbReference type="GeneID" id="11506851"/>
<dbReference type="VEuPathDB" id="FungiDB:MYCTH_2113390"/>